<dbReference type="STRING" id="1230338.MOMA_02520"/>
<dbReference type="InterPro" id="IPR002173">
    <property type="entry name" value="Carboh/pur_kinase_PfkB_CS"/>
</dbReference>
<dbReference type="Proteomes" id="UP000023795">
    <property type="component" value="Unassembled WGS sequence"/>
</dbReference>
<organism evidence="5 6">
    <name type="scientific">Moraxella macacae 0408225</name>
    <dbReference type="NCBI Taxonomy" id="1230338"/>
    <lineage>
        <taxon>Bacteria</taxon>
        <taxon>Pseudomonadati</taxon>
        <taxon>Pseudomonadota</taxon>
        <taxon>Gammaproteobacteria</taxon>
        <taxon>Moraxellales</taxon>
        <taxon>Moraxellaceae</taxon>
        <taxon>Moraxella</taxon>
    </lineage>
</organism>
<evidence type="ECO:0000256" key="3">
    <source>
        <dbReference type="ARBA" id="ARBA00022777"/>
    </source>
</evidence>
<dbReference type="OrthoDB" id="9813569at2"/>
<evidence type="ECO:0000259" key="4">
    <source>
        <dbReference type="Pfam" id="PF00294"/>
    </source>
</evidence>
<dbReference type="Pfam" id="PF00294">
    <property type="entry name" value="PfkB"/>
    <property type="match status" value="1"/>
</dbReference>
<dbReference type="PANTHER" id="PTHR43320">
    <property type="entry name" value="SUGAR KINASE"/>
    <property type="match status" value="1"/>
</dbReference>
<dbReference type="PROSITE" id="PS00584">
    <property type="entry name" value="PFKB_KINASES_2"/>
    <property type="match status" value="1"/>
</dbReference>
<dbReference type="EMBL" id="ANIN01000001">
    <property type="protein sequence ID" value="ELA09243.1"/>
    <property type="molecule type" value="Genomic_DNA"/>
</dbReference>
<dbReference type="InterPro" id="IPR029056">
    <property type="entry name" value="Ribokinase-like"/>
</dbReference>
<keyword evidence="3 5" id="KW-0418">Kinase</keyword>
<dbReference type="eggNOG" id="COG0524">
    <property type="taxonomic scope" value="Bacteria"/>
</dbReference>
<dbReference type="SUPFAM" id="SSF53613">
    <property type="entry name" value="Ribokinase-like"/>
    <property type="match status" value="1"/>
</dbReference>
<evidence type="ECO:0000256" key="1">
    <source>
        <dbReference type="ARBA" id="ARBA00010688"/>
    </source>
</evidence>
<dbReference type="CDD" id="cd01168">
    <property type="entry name" value="adenosine_kinase"/>
    <property type="match status" value="1"/>
</dbReference>
<evidence type="ECO:0000256" key="2">
    <source>
        <dbReference type="ARBA" id="ARBA00022679"/>
    </source>
</evidence>
<keyword evidence="6" id="KW-1185">Reference proteome</keyword>
<keyword evidence="2" id="KW-0808">Transferase</keyword>
<comment type="similarity">
    <text evidence="1">Belongs to the carbohydrate kinase PfkB family.</text>
</comment>
<dbReference type="InterPro" id="IPR011611">
    <property type="entry name" value="PfkB_dom"/>
</dbReference>
<dbReference type="GO" id="GO:0016301">
    <property type="term" value="F:kinase activity"/>
    <property type="evidence" value="ECO:0007669"/>
    <property type="project" value="UniProtKB-KW"/>
</dbReference>
<dbReference type="PANTHER" id="PTHR43320:SF3">
    <property type="entry name" value="CARBOHYDRATE KINASE PFKB DOMAIN-CONTAINING PROTEIN"/>
    <property type="match status" value="1"/>
</dbReference>
<dbReference type="AlphaFoldDB" id="L2F9U6"/>
<feature type="domain" description="Carbohydrate kinase PfkB" evidence="4">
    <location>
        <begin position="57"/>
        <end position="328"/>
    </location>
</feature>
<name>L2F9U6_9GAMM</name>
<gene>
    <name evidence="5" type="ORF">MOMA_02520</name>
</gene>
<protein>
    <submittedName>
        <fullName evidence="5">Carbohydrate kinase</fullName>
    </submittedName>
</protein>
<dbReference type="InterPro" id="IPR052700">
    <property type="entry name" value="Carb_kinase_PfkB-like"/>
</dbReference>
<dbReference type="Gene3D" id="3.40.1190.20">
    <property type="match status" value="1"/>
</dbReference>
<reference evidence="5 6" key="1">
    <citation type="journal article" date="2013" name="Genome Announc.">
        <title>Genome Sequence of Moraxella macacae 0408225, a Novel Bacterial Species Isolated from a Cynomolgus Macaque with Epistaxis.</title>
        <authorList>
            <person name="Ladner J.T."/>
            <person name="Whitehouse C.A."/>
            <person name="Koroleva G.I."/>
            <person name="Palacios G.F."/>
        </authorList>
    </citation>
    <scope>NUCLEOTIDE SEQUENCE [LARGE SCALE GENOMIC DNA]</scope>
    <source>
        <strain evidence="5 6">0408225</strain>
    </source>
</reference>
<proteinExistence type="inferred from homology"/>
<dbReference type="PATRIC" id="fig|1230338.3.peg.550"/>
<sequence>MTKIIGIGNALVDIEFLLNDTQLANTGLEKGNMTLASQSEQRELMQSLDEQNIGVSKQASGGSSANAIVAMASLGSETFYICQVADDALGQFYLADLNQIGVKTSKKSLSKQGVTGTCLSLVTPDAERTMQTHLGISAEIDENAVDFSQLTDANWLYIEGYLAMSPSVQEAILALKQQAVQHGVKIAVSFADPAVVKFAKDGLDVMLAGGVDVVFCNCEEAKLYTNATTHDTACQSLLKVAKMAVVTNGANGTMVAYQDDYLTEKHDNNQVFIPSVAVENVLDTTGAGDSYAGAFLHAFADGKDLLSCGKLASCVASLVIAQFGARLTAEQYQYALQNLN</sequence>
<dbReference type="RefSeq" id="WP_009767063.1">
    <property type="nucleotide sequence ID" value="NZ_ANIN01000001.1"/>
</dbReference>
<comment type="caution">
    <text evidence="5">The sequence shown here is derived from an EMBL/GenBank/DDBJ whole genome shotgun (WGS) entry which is preliminary data.</text>
</comment>
<evidence type="ECO:0000313" key="5">
    <source>
        <dbReference type="EMBL" id="ELA09243.1"/>
    </source>
</evidence>
<accession>L2F9U6</accession>
<evidence type="ECO:0000313" key="6">
    <source>
        <dbReference type="Proteomes" id="UP000023795"/>
    </source>
</evidence>